<evidence type="ECO:0000313" key="3">
    <source>
        <dbReference type="Proteomes" id="UP001610446"/>
    </source>
</evidence>
<name>A0ABR4I6Z3_9EURO</name>
<comment type="caution">
    <text evidence="2">The sequence shown here is derived from an EMBL/GenBank/DDBJ whole genome shotgun (WGS) entry which is preliminary data.</text>
</comment>
<sequence>MHLSITFLAVLAATASALHCVSPPAPNPIDLCNPWTVRWETSPDDPPQFCVYLSNYQLSNGAAPHAVQVAGPINRGVTHVDIPGR</sequence>
<keyword evidence="1" id="KW-0732">Signal</keyword>
<proteinExistence type="predicted"/>
<protein>
    <submittedName>
        <fullName evidence="2">Uncharacterized protein</fullName>
    </submittedName>
</protein>
<dbReference type="Proteomes" id="UP001610446">
    <property type="component" value="Unassembled WGS sequence"/>
</dbReference>
<feature type="chain" id="PRO_5046108317" evidence="1">
    <location>
        <begin position="18"/>
        <end position="85"/>
    </location>
</feature>
<feature type="non-terminal residue" evidence="2">
    <location>
        <position position="85"/>
    </location>
</feature>
<evidence type="ECO:0000313" key="2">
    <source>
        <dbReference type="EMBL" id="KAL2823524.1"/>
    </source>
</evidence>
<feature type="signal peptide" evidence="1">
    <location>
        <begin position="1"/>
        <end position="17"/>
    </location>
</feature>
<accession>A0ABR4I6Z3</accession>
<keyword evidence="3" id="KW-1185">Reference proteome</keyword>
<organism evidence="2 3">
    <name type="scientific">Aspergillus pseudoustus</name>
    <dbReference type="NCBI Taxonomy" id="1810923"/>
    <lineage>
        <taxon>Eukaryota</taxon>
        <taxon>Fungi</taxon>
        <taxon>Dikarya</taxon>
        <taxon>Ascomycota</taxon>
        <taxon>Pezizomycotina</taxon>
        <taxon>Eurotiomycetes</taxon>
        <taxon>Eurotiomycetidae</taxon>
        <taxon>Eurotiales</taxon>
        <taxon>Aspergillaceae</taxon>
        <taxon>Aspergillus</taxon>
        <taxon>Aspergillus subgen. Nidulantes</taxon>
    </lineage>
</organism>
<reference evidence="2 3" key="1">
    <citation type="submission" date="2024-07" db="EMBL/GenBank/DDBJ databases">
        <title>Section-level genome sequencing and comparative genomics of Aspergillus sections Usti and Cavernicolus.</title>
        <authorList>
            <consortium name="Lawrence Berkeley National Laboratory"/>
            <person name="Nybo J.L."/>
            <person name="Vesth T.C."/>
            <person name="Theobald S."/>
            <person name="Frisvad J.C."/>
            <person name="Larsen T.O."/>
            <person name="Kjaerboelling I."/>
            <person name="Rothschild-Mancinelli K."/>
            <person name="Lyhne E.K."/>
            <person name="Kogle M.E."/>
            <person name="Barry K."/>
            <person name="Clum A."/>
            <person name="Na H."/>
            <person name="Ledsgaard L."/>
            <person name="Lin J."/>
            <person name="Lipzen A."/>
            <person name="Kuo A."/>
            <person name="Riley R."/>
            <person name="Mondo S."/>
            <person name="Labutti K."/>
            <person name="Haridas S."/>
            <person name="Pangalinan J."/>
            <person name="Salamov A.A."/>
            <person name="Simmons B.A."/>
            <person name="Magnuson J.K."/>
            <person name="Chen J."/>
            <person name="Drula E."/>
            <person name="Henrissat B."/>
            <person name="Wiebenga A."/>
            <person name="Lubbers R.J."/>
            <person name="Gomes A.C."/>
            <person name="Makela M.R."/>
            <person name="Stajich J."/>
            <person name="Grigoriev I.V."/>
            <person name="Mortensen U.H."/>
            <person name="De Vries R.P."/>
            <person name="Baker S.E."/>
            <person name="Andersen M.R."/>
        </authorList>
    </citation>
    <scope>NUCLEOTIDE SEQUENCE [LARGE SCALE GENOMIC DNA]</scope>
    <source>
        <strain evidence="2 3">CBS 123904</strain>
    </source>
</reference>
<dbReference type="EMBL" id="JBFXLU010000638">
    <property type="protein sequence ID" value="KAL2823524.1"/>
    <property type="molecule type" value="Genomic_DNA"/>
</dbReference>
<evidence type="ECO:0000256" key="1">
    <source>
        <dbReference type="SAM" id="SignalP"/>
    </source>
</evidence>
<gene>
    <name evidence="2" type="ORF">BJY01DRAFT_256598</name>
</gene>